<accession>A0A8J3C1I1</accession>
<dbReference type="AlphaFoldDB" id="A0A8J3C1I1"/>
<evidence type="ECO:0000313" key="3">
    <source>
        <dbReference type="Proteomes" id="UP000656042"/>
    </source>
</evidence>
<protein>
    <submittedName>
        <fullName evidence="2">Uncharacterized protein</fullName>
    </submittedName>
</protein>
<reference evidence="2" key="2">
    <citation type="submission" date="2020-09" db="EMBL/GenBank/DDBJ databases">
        <authorList>
            <person name="Sun Q."/>
            <person name="Zhou Y."/>
        </authorList>
    </citation>
    <scope>NUCLEOTIDE SEQUENCE</scope>
    <source>
        <strain evidence="2">CGMCC 4.7299</strain>
    </source>
</reference>
<dbReference type="EMBL" id="BMMX01000024">
    <property type="protein sequence ID" value="GGL05286.1"/>
    <property type="molecule type" value="Genomic_DNA"/>
</dbReference>
<organism evidence="2 3">
    <name type="scientific">Mangrovihabitans endophyticus</name>
    <dbReference type="NCBI Taxonomy" id="1751298"/>
    <lineage>
        <taxon>Bacteria</taxon>
        <taxon>Bacillati</taxon>
        <taxon>Actinomycetota</taxon>
        <taxon>Actinomycetes</taxon>
        <taxon>Micromonosporales</taxon>
        <taxon>Micromonosporaceae</taxon>
        <taxon>Mangrovihabitans</taxon>
    </lineage>
</organism>
<evidence type="ECO:0000256" key="1">
    <source>
        <dbReference type="SAM" id="MobiDB-lite"/>
    </source>
</evidence>
<reference evidence="2" key="1">
    <citation type="journal article" date="2014" name="Int. J. Syst. Evol. Microbiol.">
        <title>Complete genome sequence of Corynebacterium casei LMG S-19264T (=DSM 44701T), isolated from a smear-ripened cheese.</title>
        <authorList>
            <consortium name="US DOE Joint Genome Institute (JGI-PGF)"/>
            <person name="Walter F."/>
            <person name="Albersmeier A."/>
            <person name="Kalinowski J."/>
            <person name="Ruckert C."/>
        </authorList>
    </citation>
    <scope>NUCLEOTIDE SEQUENCE</scope>
    <source>
        <strain evidence="2">CGMCC 4.7299</strain>
    </source>
</reference>
<name>A0A8J3C1I1_9ACTN</name>
<feature type="compositionally biased region" description="Basic and acidic residues" evidence="1">
    <location>
        <begin position="99"/>
        <end position="112"/>
    </location>
</feature>
<keyword evidence="3" id="KW-1185">Reference proteome</keyword>
<sequence length="112" mass="12327">MIGGRGEESQGVRLRGVEPWGRVPSPVMAEATGDLPEDWWTTEDVLAFLRAVGAPISRVTWAAYVSRGQAPAADRMFGRSPAWRPAAVRQWQASRPRRGSVEVERDIDSPPS</sequence>
<comment type="caution">
    <text evidence="2">The sequence shown here is derived from an EMBL/GenBank/DDBJ whole genome shotgun (WGS) entry which is preliminary data.</text>
</comment>
<feature type="region of interest" description="Disordered" evidence="1">
    <location>
        <begin position="88"/>
        <end position="112"/>
    </location>
</feature>
<proteinExistence type="predicted"/>
<gene>
    <name evidence="2" type="ORF">GCM10012284_44720</name>
</gene>
<dbReference type="Proteomes" id="UP000656042">
    <property type="component" value="Unassembled WGS sequence"/>
</dbReference>
<evidence type="ECO:0000313" key="2">
    <source>
        <dbReference type="EMBL" id="GGL05286.1"/>
    </source>
</evidence>